<dbReference type="Pfam" id="PF02978">
    <property type="entry name" value="SRP_SPB"/>
    <property type="match status" value="1"/>
</dbReference>
<dbReference type="PANTHER" id="PTHR11564">
    <property type="entry name" value="SIGNAL RECOGNITION PARTICLE 54K PROTEIN SRP54"/>
    <property type="match status" value="1"/>
</dbReference>
<dbReference type="InterPro" id="IPR022941">
    <property type="entry name" value="SRP54"/>
</dbReference>
<dbReference type="InterPro" id="IPR036225">
    <property type="entry name" value="SRP/SRP_N"/>
</dbReference>
<evidence type="ECO:0000313" key="15">
    <source>
        <dbReference type="EMBL" id="KAL3782406.1"/>
    </source>
</evidence>
<evidence type="ECO:0000256" key="6">
    <source>
        <dbReference type="ARBA" id="ARBA00022884"/>
    </source>
</evidence>
<evidence type="ECO:0000313" key="16">
    <source>
        <dbReference type="Proteomes" id="UP001530400"/>
    </source>
</evidence>
<keyword evidence="9" id="KW-0687">Ribonucleoprotein</keyword>
<dbReference type="Gene3D" id="1.10.260.30">
    <property type="entry name" value="Signal recognition particle, SRP54 subunit, M-domain"/>
    <property type="match status" value="1"/>
</dbReference>
<evidence type="ECO:0000256" key="12">
    <source>
        <dbReference type="SAM" id="MobiDB-lite"/>
    </source>
</evidence>
<evidence type="ECO:0000256" key="3">
    <source>
        <dbReference type="ARBA" id="ARBA00022490"/>
    </source>
</evidence>
<dbReference type="SMART" id="SM00963">
    <property type="entry name" value="SRP54_N"/>
    <property type="match status" value="1"/>
</dbReference>
<comment type="similarity">
    <text evidence="2">Belongs to the GTP-binding SRP family. SRP54 subfamily.</text>
</comment>
<comment type="subcellular location">
    <subcellularLocation>
        <location evidence="1">Cytoplasm</location>
    </subcellularLocation>
</comment>
<dbReference type="CDD" id="cd18539">
    <property type="entry name" value="SRP_G"/>
    <property type="match status" value="1"/>
</dbReference>
<feature type="domain" description="SRP54-type proteins GTP-binding" evidence="14">
    <location>
        <begin position="379"/>
        <end position="392"/>
    </location>
</feature>
<keyword evidence="13" id="KW-0732">Signal</keyword>
<evidence type="ECO:0000259" key="14">
    <source>
        <dbReference type="PROSITE" id="PS00300"/>
    </source>
</evidence>
<keyword evidence="5" id="KW-0378">Hydrolase</keyword>
<accession>A0ABD3P4V8</accession>
<dbReference type="SMART" id="SM00962">
    <property type="entry name" value="SRP54"/>
    <property type="match status" value="1"/>
</dbReference>
<comment type="caution">
    <text evidence="15">The sequence shown here is derived from an EMBL/GenBank/DDBJ whole genome shotgun (WGS) entry which is preliminary data.</text>
</comment>
<evidence type="ECO:0000256" key="8">
    <source>
        <dbReference type="ARBA" id="ARBA00023135"/>
    </source>
</evidence>
<dbReference type="Proteomes" id="UP001530400">
    <property type="component" value="Unassembled WGS sequence"/>
</dbReference>
<feature type="chain" id="PRO_5044864522" description="signal-recognition-particle GTPase" evidence="13">
    <location>
        <begin position="23"/>
        <end position="592"/>
    </location>
</feature>
<organism evidence="15 16">
    <name type="scientific">Cyclotella atomus</name>
    <dbReference type="NCBI Taxonomy" id="382360"/>
    <lineage>
        <taxon>Eukaryota</taxon>
        <taxon>Sar</taxon>
        <taxon>Stramenopiles</taxon>
        <taxon>Ochrophyta</taxon>
        <taxon>Bacillariophyta</taxon>
        <taxon>Coscinodiscophyceae</taxon>
        <taxon>Thalassiosirophycidae</taxon>
        <taxon>Stephanodiscales</taxon>
        <taxon>Stephanodiscaceae</taxon>
        <taxon>Cyclotella</taxon>
    </lineage>
</organism>
<dbReference type="PROSITE" id="PS00300">
    <property type="entry name" value="SRP54"/>
    <property type="match status" value="1"/>
</dbReference>
<evidence type="ECO:0000256" key="1">
    <source>
        <dbReference type="ARBA" id="ARBA00004496"/>
    </source>
</evidence>
<dbReference type="GO" id="GO:0003723">
    <property type="term" value="F:RNA binding"/>
    <property type="evidence" value="ECO:0007669"/>
    <property type="project" value="UniProtKB-KW"/>
</dbReference>
<dbReference type="InterPro" id="IPR003593">
    <property type="entry name" value="AAA+_ATPase"/>
</dbReference>
<dbReference type="InterPro" id="IPR000897">
    <property type="entry name" value="SRP54_GTPase_dom"/>
</dbReference>
<dbReference type="InterPro" id="IPR013822">
    <property type="entry name" value="Signal_recog_particl_SRP54_hlx"/>
</dbReference>
<evidence type="ECO:0000256" key="9">
    <source>
        <dbReference type="ARBA" id="ARBA00023274"/>
    </source>
</evidence>
<dbReference type="HAMAP" id="MF_00306">
    <property type="entry name" value="SRP54"/>
    <property type="match status" value="1"/>
</dbReference>
<evidence type="ECO:0000256" key="2">
    <source>
        <dbReference type="ARBA" id="ARBA00005450"/>
    </source>
</evidence>
<sequence length="592" mass="63909">MTNQKLSATVLLLSTLPATTLGFTSLSASSFCSRTNHHHGAIRSVDGKWQRGDNRRNNRGKGTDLHMMFDQLSAALTEVAQNFGGKQRMTENAIAPALKSVRRALLDADVNLDVATALIDGVKRRSLGNEVIKGVTAEQMFVKAMYDELLDMMGGEVTPDSSTQINLYSPVSTLAYNSSSSTNKPTVILLAGLQGAGKTTAAGKLALYLQEREVDPDAVSLMSETEQKSTLASKLPKRKRKVLLVAADVYRPAAIEQLQILGKQVNVEVFTLGSDVDPAIIATEAVEYAKTNGYDTVLVDTAGRQVVDEELMEELRRVKKAVEPEETLLVVDAMTGQAAAFLTASFDNAVGITGAILTKADGDSRGGAAVSIRGVSGKPIKFVGVGEKTEDLEPFYPDRMASRILGMGDVVSLVEKAAMDVSEEQARKMQDKMVKAEFDFDDFMMQSRMVSKMGSMAGVAKMLPGMGNMLNNSQIKEVEGRIKRSEALICSMNKKERANPELLLTDRTARSRLERITKGSGLKFEDGLAFMSEFQKMRTMISRMAKQAGMGQGEQSEAEMVPAMAGNRNARRAAKKKGKKSGGRGGGMGFGA</sequence>
<feature type="signal peptide" evidence="13">
    <location>
        <begin position="1"/>
        <end position="22"/>
    </location>
</feature>
<dbReference type="SMART" id="SM00382">
    <property type="entry name" value="AAA"/>
    <property type="match status" value="1"/>
</dbReference>
<dbReference type="InterPro" id="IPR042101">
    <property type="entry name" value="SRP54_N_sf"/>
</dbReference>
<comment type="catalytic activity">
    <reaction evidence="11">
        <text>GTP + H2O = GDP + phosphate + H(+)</text>
        <dbReference type="Rhea" id="RHEA:19669"/>
        <dbReference type="ChEBI" id="CHEBI:15377"/>
        <dbReference type="ChEBI" id="CHEBI:15378"/>
        <dbReference type="ChEBI" id="CHEBI:37565"/>
        <dbReference type="ChEBI" id="CHEBI:43474"/>
        <dbReference type="ChEBI" id="CHEBI:58189"/>
        <dbReference type="EC" id="3.6.5.4"/>
    </reaction>
    <physiologicalReaction direction="left-to-right" evidence="11">
        <dbReference type="Rhea" id="RHEA:19670"/>
    </physiologicalReaction>
</comment>
<name>A0ABD3P4V8_9STRA</name>
<keyword evidence="4" id="KW-0547">Nucleotide-binding</keyword>
<keyword evidence="7" id="KW-0342">GTP-binding</keyword>
<dbReference type="GO" id="GO:0005786">
    <property type="term" value="C:signal recognition particle, endoplasmic reticulum targeting"/>
    <property type="evidence" value="ECO:0007669"/>
    <property type="project" value="UniProtKB-KW"/>
</dbReference>
<dbReference type="SUPFAM" id="SSF47364">
    <property type="entry name" value="Domain of the SRP/SRP receptor G-proteins"/>
    <property type="match status" value="1"/>
</dbReference>
<dbReference type="EC" id="3.6.5.4" evidence="10"/>
<feature type="region of interest" description="Disordered" evidence="12">
    <location>
        <begin position="567"/>
        <end position="592"/>
    </location>
</feature>
<dbReference type="InterPro" id="IPR027417">
    <property type="entry name" value="P-loop_NTPase"/>
</dbReference>
<proteinExistence type="inferred from homology"/>
<dbReference type="Pfam" id="PF02881">
    <property type="entry name" value="SRP54_N"/>
    <property type="match status" value="1"/>
</dbReference>
<evidence type="ECO:0000256" key="4">
    <source>
        <dbReference type="ARBA" id="ARBA00022741"/>
    </source>
</evidence>
<dbReference type="AlphaFoldDB" id="A0ABD3P4V8"/>
<dbReference type="GO" id="GO:0005525">
    <property type="term" value="F:GTP binding"/>
    <property type="evidence" value="ECO:0007669"/>
    <property type="project" value="UniProtKB-KW"/>
</dbReference>
<evidence type="ECO:0000256" key="10">
    <source>
        <dbReference type="ARBA" id="ARBA00035672"/>
    </source>
</evidence>
<dbReference type="EMBL" id="JALLPJ020000808">
    <property type="protein sequence ID" value="KAL3782406.1"/>
    <property type="molecule type" value="Genomic_DNA"/>
</dbReference>
<dbReference type="InterPro" id="IPR036891">
    <property type="entry name" value="Signal_recog_part_SRP54_M_sf"/>
</dbReference>
<reference evidence="15 16" key="1">
    <citation type="submission" date="2024-10" db="EMBL/GenBank/DDBJ databases">
        <title>Updated reference genomes for cyclostephanoid diatoms.</title>
        <authorList>
            <person name="Roberts W.R."/>
            <person name="Alverson A.J."/>
        </authorList>
    </citation>
    <scope>NUCLEOTIDE SEQUENCE [LARGE SCALE GENOMIC DNA]</scope>
    <source>
        <strain evidence="15 16">AJA010-31</strain>
    </source>
</reference>
<evidence type="ECO:0000256" key="7">
    <source>
        <dbReference type="ARBA" id="ARBA00023134"/>
    </source>
</evidence>
<dbReference type="SUPFAM" id="SSF47446">
    <property type="entry name" value="Signal peptide-binding domain"/>
    <property type="match status" value="1"/>
</dbReference>
<feature type="compositionally biased region" description="Basic residues" evidence="12">
    <location>
        <begin position="569"/>
        <end position="582"/>
    </location>
</feature>
<keyword evidence="16" id="KW-1185">Reference proteome</keyword>
<dbReference type="InterPro" id="IPR004125">
    <property type="entry name" value="Signal_recog_particle_SRP54_M"/>
</dbReference>
<keyword evidence="8" id="KW-0733">Signal recognition particle</keyword>
<gene>
    <name evidence="15" type="ORF">ACHAWO_008337</name>
</gene>
<dbReference type="Pfam" id="PF00448">
    <property type="entry name" value="SRP54"/>
    <property type="match status" value="2"/>
</dbReference>
<feature type="compositionally biased region" description="Gly residues" evidence="12">
    <location>
        <begin position="583"/>
        <end position="592"/>
    </location>
</feature>
<dbReference type="GO" id="GO:0016787">
    <property type="term" value="F:hydrolase activity"/>
    <property type="evidence" value="ECO:0007669"/>
    <property type="project" value="UniProtKB-KW"/>
</dbReference>
<protein>
    <recommendedName>
        <fullName evidence="10">signal-recognition-particle GTPase</fullName>
        <ecNumber evidence="10">3.6.5.4</ecNumber>
    </recommendedName>
</protein>
<dbReference type="PANTHER" id="PTHR11564:SF5">
    <property type="entry name" value="SIGNAL RECOGNITION PARTICLE SUBUNIT SRP54"/>
    <property type="match status" value="1"/>
</dbReference>
<evidence type="ECO:0000256" key="11">
    <source>
        <dbReference type="ARBA" id="ARBA00048157"/>
    </source>
</evidence>
<keyword evidence="6" id="KW-0694">RNA-binding</keyword>
<dbReference type="Gene3D" id="3.40.50.300">
    <property type="entry name" value="P-loop containing nucleotide triphosphate hydrolases"/>
    <property type="match status" value="1"/>
</dbReference>
<evidence type="ECO:0000256" key="13">
    <source>
        <dbReference type="SAM" id="SignalP"/>
    </source>
</evidence>
<keyword evidence="3" id="KW-0963">Cytoplasm</keyword>
<dbReference type="SUPFAM" id="SSF52540">
    <property type="entry name" value="P-loop containing nucleoside triphosphate hydrolases"/>
    <property type="match status" value="2"/>
</dbReference>
<dbReference type="Gene3D" id="1.20.120.140">
    <property type="entry name" value="Signal recognition particle SRP54, nucleotide-binding domain"/>
    <property type="match status" value="1"/>
</dbReference>
<evidence type="ECO:0000256" key="5">
    <source>
        <dbReference type="ARBA" id="ARBA00022801"/>
    </source>
</evidence>